<proteinExistence type="predicted"/>
<dbReference type="Pfam" id="PF11823">
    <property type="entry name" value="Se_S_carrier"/>
    <property type="match status" value="1"/>
</dbReference>
<dbReference type="AlphaFoldDB" id="A0A096BHF4"/>
<organism evidence="2 3">
    <name type="scientific">Caloranaerobacter azorensis H53214</name>
    <dbReference type="NCBI Taxonomy" id="1156417"/>
    <lineage>
        <taxon>Bacteria</taxon>
        <taxon>Bacillati</taxon>
        <taxon>Bacillota</taxon>
        <taxon>Tissierellia</taxon>
        <taxon>Tissierellales</taxon>
        <taxon>Thermohalobacteraceae</taxon>
        <taxon>Caloranaerobacter</taxon>
    </lineage>
</organism>
<evidence type="ECO:0000313" key="3">
    <source>
        <dbReference type="Proteomes" id="UP000029622"/>
    </source>
</evidence>
<dbReference type="STRING" id="1156417.Y919_05355"/>
<feature type="domain" description="Putative Se/S carrier protein-like" evidence="1">
    <location>
        <begin position="5"/>
        <end position="72"/>
    </location>
</feature>
<protein>
    <recommendedName>
        <fullName evidence="1">Putative Se/S carrier protein-like domain-containing protein</fullName>
    </recommendedName>
</protein>
<name>A0A096BHF4_9FIRM</name>
<dbReference type="Proteomes" id="UP000029622">
    <property type="component" value="Unassembled WGS sequence"/>
</dbReference>
<dbReference type="InterPro" id="IPR021778">
    <property type="entry name" value="Se/S_carrier-like"/>
</dbReference>
<accession>A0A096BHF4</accession>
<gene>
    <name evidence="2" type="ORF">Y919_05355</name>
</gene>
<evidence type="ECO:0000259" key="1">
    <source>
        <dbReference type="Pfam" id="PF11823"/>
    </source>
</evidence>
<dbReference type="RefSeq" id="WP_035163067.1">
    <property type="nucleotide sequence ID" value="NZ_AZTB01000020.1"/>
</dbReference>
<reference evidence="2 3" key="1">
    <citation type="submission" date="2013-12" db="EMBL/GenBank/DDBJ databases">
        <title>Draft genome sequence of Caloranaerobacter sp. H53214.</title>
        <authorList>
            <person name="Jiang L.J."/>
            <person name="Shao Z.Z."/>
            <person name="Long M.N."/>
        </authorList>
    </citation>
    <scope>NUCLEOTIDE SEQUENCE [LARGE SCALE GENOMIC DNA]</scope>
    <source>
        <strain evidence="2 3">H53214</strain>
    </source>
</reference>
<comment type="caution">
    <text evidence="2">The sequence shown here is derived from an EMBL/GenBank/DDBJ whole genome shotgun (WGS) entry which is preliminary data.</text>
</comment>
<evidence type="ECO:0000313" key="2">
    <source>
        <dbReference type="EMBL" id="KGG80595.1"/>
    </source>
</evidence>
<dbReference type="EMBL" id="AZTB01000020">
    <property type="protein sequence ID" value="KGG80595.1"/>
    <property type="molecule type" value="Genomic_DNA"/>
</dbReference>
<sequence length="93" mass="10862">MKYFYCVATFHSTYHALQFEKVLKERGYEVKLMPVPRQVSSSCGTAGEFPCDKKEEILKICEEEGIIVDQVHKVEKKEKNSWLSKLVNFNMKI</sequence>